<protein>
    <submittedName>
        <fullName evidence="1">Cas2: CRISPR-associated protein Cas2</fullName>
    </submittedName>
</protein>
<dbReference type="InterPro" id="IPR010152">
    <property type="entry name" value="CRISPR-assoc_prot_Cas2_sub"/>
</dbReference>
<evidence type="ECO:0000313" key="1">
    <source>
        <dbReference type="EMBL" id="ADZ71269.1"/>
    </source>
</evidence>
<organism evidence="1 2">
    <name type="scientific">Polymorphum gilvum (strain LMG 25793 / CGMCC 1.9160 / SL003B-26A1)</name>
    <dbReference type="NCBI Taxonomy" id="991905"/>
    <lineage>
        <taxon>Bacteria</taxon>
        <taxon>Pseudomonadati</taxon>
        <taxon>Pseudomonadota</taxon>
        <taxon>Alphaproteobacteria</taxon>
        <taxon>Rhodobacterales</taxon>
        <taxon>Paracoccaceae</taxon>
        <taxon>Polymorphum</taxon>
    </lineage>
</organism>
<dbReference type="EMBL" id="CP002568">
    <property type="protein sequence ID" value="ADZ71269.1"/>
    <property type="molecule type" value="Genomic_DNA"/>
</dbReference>
<dbReference type="Gene3D" id="3.30.70.240">
    <property type="match status" value="1"/>
</dbReference>
<proteinExistence type="predicted"/>
<dbReference type="Proteomes" id="UP000008130">
    <property type="component" value="Chromosome"/>
</dbReference>
<sequence>MTLVVTRDVPPRYRGFLASVMPEVAPGVYVMPKLSKGVRERIWTVLSDWWDAMPGGSILMSWKDESAPGGLGLQALGLPPVELADLDGLLVVRRAATDSDGPSQEVASSHRS</sequence>
<gene>
    <name evidence="1" type="primary">cas2</name>
    <name evidence="1" type="ordered locus">SL003B_2846</name>
</gene>
<name>F2J695_POLGS</name>
<dbReference type="Pfam" id="PF09707">
    <property type="entry name" value="Cas_Cas2CT1978"/>
    <property type="match status" value="1"/>
</dbReference>
<accession>F2J695</accession>
<dbReference type="KEGG" id="pgv:SL003B_2846"/>
<evidence type="ECO:0000313" key="2">
    <source>
        <dbReference type="Proteomes" id="UP000008130"/>
    </source>
</evidence>
<dbReference type="AlphaFoldDB" id="F2J695"/>
<dbReference type="eggNOG" id="ENOG5032S99">
    <property type="taxonomic scope" value="Bacteria"/>
</dbReference>
<keyword evidence="2" id="KW-1185">Reference proteome</keyword>
<dbReference type="STRING" id="991905.SL003B_2846"/>
<dbReference type="NCBIfam" id="TIGR01873">
    <property type="entry name" value="cas_CT1978"/>
    <property type="match status" value="1"/>
</dbReference>
<reference evidence="1 2" key="1">
    <citation type="journal article" date="2011" name="J. Bacteriol.">
        <title>Complete genome sequence of Polymorphum gilvum SL003B-26A1T, a crude oil-degrading bacterium from oil-polluted saline soil.</title>
        <authorList>
            <person name="Li S.G."/>
            <person name="Tang Y.Q."/>
            <person name="Nie Y."/>
            <person name="Cai M."/>
            <person name="Wu X.L."/>
        </authorList>
    </citation>
    <scope>NUCLEOTIDE SEQUENCE [LARGE SCALE GENOMIC DNA]</scope>
    <source>
        <strain evidence="2">LMG 25793 / CGMCC 1.9160 / SL003B-26A1</strain>
    </source>
</reference>
<dbReference type="HOGENOM" id="CLU_151313_1_1_5"/>